<protein>
    <submittedName>
        <fullName evidence="1">Uncharacterized protein</fullName>
    </submittedName>
</protein>
<dbReference type="AlphaFoldDB" id="A0A6J5TVU4"/>
<evidence type="ECO:0000313" key="1">
    <source>
        <dbReference type="EMBL" id="CAB4268206.1"/>
    </source>
</evidence>
<dbReference type="Proteomes" id="UP000507222">
    <property type="component" value="Unassembled WGS sequence"/>
</dbReference>
<dbReference type="EMBL" id="CAEKDK010000002">
    <property type="protein sequence ID" value="CAB4268206.1"/>
    <property type="molecule type" value="Genomic_DNA"/>
</dbReference>
<accession>A0A6J5TVU4</accession>
<evidence type="ECO:0000313" key="2">
    <source>
        <dbReference type="Proteomes" id="UP000507222"/>
    </source>
</evidence>
<proteinExistence type="predicted"/>
<reference evidence="1 2" key="1">
    <citation type="submission" date="2020-05" db="EMBL/GenBank/DDBJ databases">
        <authorList>
            <person name="Campoy J."/>
            <person name="Schneeberger K."/>
            <person name="Spophaly S."/>
        </authorList>
    </citation>
    <scope>NUCLEOTIDE SEQUENCE [LARGE SCALE GENOMIC DNA]</scope>
    <source>
        <strain evidence="1">PruArmRojPasFocal</strain>
    </source>
</reference>
<name>A0A6J5TVU4_PRUAR</name>
<organism evidence="1 2">
    <name type="scientific">Prunus armeniaca</name>
    <name type="common">Apricot</name>
    <name type="synonym">Armeniaca vulgaris</name>
    <dbReference type="NCBI Taxonomy" id="36596"/>
    <lineage>
        <taxon>Eukaryota</taxon>
        <taxon>Viridiplantae</taxon>
        <taxon>Streptophyta</taxon>
        <taxon>Embryophyta</taxon>
        <taxon>Tracheophyta</taxon>
        <taxon>Spermatophyta</taxon>
        <taxon>Magnoliopsida</taxon>
        <taxon>eudicotyledons</taxon>
        <taxon>Gunneridae</taxon>
        <taxon>Pentapetalae</taxon>
        <taxon>rosids</taxon>
        <taxon>fabids</taxon>
        <taxon>Rosales</taxon>
        <taxon>Rosaceae</taxon>
        <taxon>Amygdaloideae</taxon>
        <taxon>Amygdaleae</taxon>
        <taxon>Prunus</taxon>
    </lineage>
</organism>
<sequence>MPGCSSVDNYDISKNQSNPTTLAMSVVSMFVTSSDSAVITVQYLIHSCMSLLPCSDDNTSFMKVVQKSFRQWYT</sequence>
<gene>
    <name evidence="1" type="ORF">CURHAP_LOCUS11346</name>
</gene>